<evidence type="ECO:0000313" key="3">
    <source>
        <dbReference type="Proteomes" id="UP000184526"/>
    </source>
</evidence>
<dbReference type="InterPro" id="IPR043168">
    <property type="entry name" value="DegV_C"/>
</dbReference>
<dbReference type="OrthoDB" id="9780216at2"/>
<dbReference type="EMBL" id="FQXP01000010">
    <property type="protein sequence ID" value="SHI04917.1"/>
    <property type="molecule type" value="Genomic_DNA"/>
</dbReference>
<dbReference type="SUPFAM" id="SSF82549">
    <property type="entry name" value="DAK1/DegV-like"/>
    <property type="match status" value="1"/>
</dbReference>
<reference evidence="2 3" key="1">
    <citation type="submission" date="2016-11" db="EMBL/GenBank/DDBJ databases">
        <authorList>
            <person name="Jaros S."/>
            <person name="Januszkiewicz K."/>
            <person name="Wedrychowicz H."/>
        </authorList>
    </citation>
    <scope>NUCLEOTIDE SEQUENCE [LARGE SCALE GENOMIC DNA]</scope>
    <source>
        <strain evidence="2 3">DSM 3089</strain>
    </source>
</reference>
<dbReference type="RefSeq" id="WP_072832390.1">
    <property type="nucleotide sequence ID" value="NZ_FQXP01000010.1"/>
</dbReference>
<dbReference type="InterPro" id="IPR003797">
    <property type="entry name" value="DegV"/>
</dbReference>
<evidence type="ECO:0000313" key="2">
    <source>
        <dbReference type="EMBL" id="SHI04917.1"/>
    </source>
</evidence>
<organism evidence="2 3">
    <name type="scientific">Clostridium collagenovorans DSM 3089</name>
    <dbReference type="NCBI Taxonomy" id="1121306"/>
    <lineage>
        <taxon>Bacteria</taxon>
        <taxon>Bacillati</taxon>
        <taxon>Bacillota</taxon>
        <taxon>Clostridia</taxon>
        <taxon>Eubacteriales</taxon>
        <taxon>Clostridiaceae</taxon>
        <taxon>Clostridium</taxon>
    </lineage>
</organism>
<keyword evidence="3" id="KW-1185">Reference proteome</keyword>
<dbReference type="Pfam" id="PF02645">
    <property type="entry name" value="DegV"/>
    <property type="match status" value="1"/>
</dbReference>
<dbReference type="GO" id="GO:0008289">
    <property type="term" value="F:lipid binding"/>
    <property type="evidence" value="ECO:0007669"/>
    <property type="project" value="UniProtKB-KW"/>
</dbReference>
<dbReference type="NCBIfam" id="TIGR00762">
    <property type="entry name" value="DegV"/>
    <property type="match status" value="1"/>
</dbReference>
<protein>
    <submittedName>
        <fullName evidence="2">EDD domain protein, DegV family</fullName>
    </submittedName>
</protein>
<name>A0A1M5XYK7_9CLOT</name>
<proteinExistence type="predicted"/>
<keyword evidence="1" id="KW-0446">Lipid-binding</keyword>
<dbReference type="PROSITE" id="PS51482">
    <property type="entry name" value="DEGV"/>
    <property type="match status" value="1"/>
</dbReference>
<dbReference type="Gene3D" id="3.40.50.10170">
    <property type="match status" value="1"/>
</dbReference>
<dbReference type="Proteomes" id="UP000184526">
    <property type="component" value="Unassembled WGS sequence"/>
</dbReference>
<dbReference type="PANTHER" id="PTHR33434:SF2">
    <property type="entry name" value="FATTY ACID-BINDING PROTEIN TM_1468"/>
    <property type="match status" value="1"/>
</dbReference>
<dbReference type="PANTHER" id="PTHR33434">
    <property type="entry name" value="DEGV DOMAIN-CONTAINING PROTEIN DR_1986-RELATED"/>
    <property type="match status" value="1"/>
</dbReference>
<gene>
    <name evidence="2" type="ORF">SAMN02745196_02541</name>
</gene>
<accession>A0A1M5XYK7</accession>
<dbReference type="InterPro" id="IPR050270">
    <property type="entry name" value="DegV_domain_contain"/>
</dbReference>
<dbReference type="Gene3D" id="3.30.1180.10">
    <property type="match status" value="1"/>
</dbReference>
<dbReference type="AlphaFoldDB" id="A0A1M5XYK7"/>
<dbReference type="STRING" id="1121306.SAMN02745196_02541"/>
<sequence length="279" mass="31139">MDKIKIITDSTCDLPKEVVEKYDIEVIPLIVNINGESYYDGVNLVFPELVQKMEFSDEFPTTSQINPQRFMEHYKPYLEQGYKILSIHLSSKMSGTYQSSCIAKETLETEDIVTIDSLNVTAGLGILVLKAAMLKEKGLSIEEIECKIKQAIPHVKSSLVFGSLENLVKGGRLSRTTAAIGNLLGIKLIMEVNDGEMKVREKVRGTKKAVKNAFSYMKEKGINKEDPVLFEKTGDKELEELVRNNIKDICENYVEVNVGCVVGVHSGPTASGVFFIEDY</sequence>
<evidence type="ECO:0000256" key="1">
    <source>
        <dbReference type="ARBA" id="ARBA00023121"/>
    </source>
</evidence>